<dbReference type="Proteomes" id="UP001431776">
    <property type="component" value="Unassembled WGS sequence"/>
</dbReference>
<feature type="region of interest" description="Disordered" evidence="1">
    <location>
        <begin position="118"/>
        <end position="154"/>
    </location>
</feature>
<evidence type="ECO:0008006" key="4">
    <source>
        <dbReference type="Google" id="ProtNLM"/>
    </source>
</evidence>
<dbReference type="RefSeq" id="WP_349243469.1">
    <property type="nucleotide sequence ID" value="NZ_JASCXX010000003.1"/>
</dbReference>
<name>A0AAW6TX85_9BACT</name>
<accession>A0AAW6TX85</accession>
<reference evidence="2" key="1">
    <citation type="submission" date="2023-05" db="EMBL/GenBank/DDBJ databases">
        <title>Anaerotaeda fermentans gen. nov., sp. nov., a novel anaerobic planctomycete of the new family within the order Sedimentisphaerales isolated from Taman Peninsula, Russia.</title>
        <authorList>
            <person name="Khomyakova M.A."/>
            <person name="Merkel A.Y."/>
            <person name="Slobodkin A.I."/>
        </authorList>
    </citation>
    <scope>NUCLEOTIDE SEQUENCE</scope>
    <source>
        <strain evidence="2">M17dextr</strain>
    </source>
</reference>
<keyword evidence="3" id="KW-1185">Reference proteome</keyword>
<organism evidence="2 3">
    <name type="scientific">Anaerobaca lacustris</name>
    <dbReference type="NCBI Taxonomy" id="3044600"/>
    <lineage>
        <taxon>Bacteria</taxon>
        <taxon>Pseudomonadati</taxon>
        <taxon>Planctomycetota</taxon>
        <taxon>Phycisphaerae</taxon>
        <taxon>Sedimentisphaerales</taxon>
        <taxon>Anaerobacaceae</taxon>
        <taxon>Anaerobaca</taxon>
    </lineage>
</organism>
<evidence type="ECO:0000256" key="1">
    <source>
        <dbReference type="SAM" id="MobiDB-lite"/>
    </source>
</evidence>
<evidence type="ECO:0000313" key="3">
    <source>
        <dbReference type="Proteomes" id="UP001431776"/>
    </source>
</evidence>
<protein>
    <recommendedName>
        <fullName evidence="4">ISKra4 family transposase</fullName>
    </recommendedName>
</protein>
<comment type="caution">
    <text evidence="2">The sequence shown here is derived from an EMBL/GenBank/DDBJ whole genome shotgun (WGS) entry which is preliminary data.</text>
</comment>
<evidence type="ECO:0000313" key="2">
    <source>
        <dbReference type="EMBL" id="MDI6448059.1"/>
    </source>
</evidence>
<proteinExistence type="predicted"/>
<feature type="compositionally biased region" description="Basic residues" evidence="1">
    <location>
        <begin position="123"/>
        <end position="144"/>
    </location>
</feature>
<dbReference type="AlphaFoldDB" id="A0AAW6TX85"/>
<gene>
    <name evidence="2" type="ORF">QJ522_03290</name>
</gene>
<sequence>MTFHRRVYWANQYGCCAPLDAWLGLTQKYSQGVREMIARLGLDSSYRKGTEDLKRLAQIDLSYQTFRQVFQREGQKVRQAQQTEAYGPTFTAQDCRRRAEDPTCLITGADGFHVPLITDSEQRKRRNHAKRRRRKLRRQGHRLKALPPRPRGADQKWKEAKLVTFYDPGNAHRYTAATTGNHQALGRLMRRHAAQLQLDQADRKYSVTDGAEWISNQYQQQLPMLDARILDYFHLKDQMIKCGKVLYGEGATEAAEWRNALCTTLCQSGPLEVVTELGLFAKNRRGRKRQAIQTLQGYMGKRLEMLDYPRFLAEGFQIGSGPTESQCKSLAARLKGRGRRWNPSGIDAHMAIDCLHHNSKQWTTYWPKTPTP</sequence>
<dbReference type="EMBL" id="JASCXX010000003">
    <property type="protein sequence ID" value="MDI6448059.1"/>
    <property type="molecule type" value="Genomic_DNA"/>
</dbReference>